<feature type="transmembrane region" description="Helical" evidence="10">
    <location>
        <begin position="362"/>
        <end position="383"/>
    </location>
</feature>
<dbReference type="RefSeq" id="WP_199262858.1">
    <property type="nucleotide sequence ID" value="NZ_CP054140.1"/>
</dbReference>
<evidence type="ECO:0000256" key="8">
    <source>
        <dbReference type="ARBA" id="ARBA00023065"/>
    </source>
</evidence>
<evidence type="ECO:0000256" key="2">
    <source>
        <dbReference type="ARBA" id="ARBA00022448"/>
    </source>
</evidence>
<evidence type="ECO:0000256" key="9">
    <source>
        <dbReference type="ARBA" id="ARBA00023136"/>
    </source>
</evidence>
<feature type="transmembrane region" description="Helical" evidence="10">
    <location>
        <begin position="303"/>
        <end position="322"/>
    </location>
</feature>
<keyword evidence="3" id="KW-0050">Antiport</keyword>
<dbReference type="GO" id="GO:0006813">
    <property type="term" value="P:potassium ion transport"/>
    <property type="evidence" value="ECO:0007669"/>
    <property type="project" value="UniProtKB-KW"/>
</dbReference>
<evidence type="ECO:0000256" key="3">
    <source>
        <dbReference type="ARBA" id="ARBA00022449"/>
    </source>
</evidence>
<keyword evidence="5" id="KW-0630">Potassium</keyword>
<dbReference type="InterPro" id="IPR036721">
    <property type="entry name" value="RCK_C_sf"/>
</dbReference>
<dbReference type="InterPro" id="IPR006037">
    <property type="entry name" value="RCK_C"/>
</dbReference>
<dbReference type="Gene3D" id="1.20.1530.20">
    <property type="match status" value="1"/>
</dbReference>
<evidence type="ECO:0000313" key="13">
    <source>
        <dbReference type="Proteomes" id="UP000596092"/>
    </source>
</evidence>
<dbReference type="GO" id="GO:0008324">
    <property type="term" value="F:monoatomic cation transmembrane transporter activity"/>
    <property type="evidence" value="ECO:0007669"/>
    <property type="project" value="InterPro"/>
</dbReference>
<keyword evidence="2" id="KW-0813">Transport</keyword>
<feature type="transmembrane region" description="Helical" evidence="10">
    <location>
        <begin position="164"/>
        <end position="180"/>
    </location>
</feature>
<accession>A0A7T6AR76</accession>
<keyword evidence="6 10" id="KW-0812">Transmembrane</keyword>
<dbReference type="Gene3D" id="3.30.70.1450">
    <property type="entry name" value="Regulator of K+ conductance, C-terminal domain"/>
    <property type="match status" value="1"/>
</dbReference>
<dbReference type="PROSITE" id="PS51202">
    <property type="entry name" value="RCK_C"/>
    <property type="match status" value="1"/>
</dbReference>
<dbReference type="Pfam" id="PF00999">
    <property type="entry name" value="Na_H_Exchanger"/>
    <property type="match status" value="1"/>
</dbReference>
<feature type="transmembrane region" description="Helical" evidence="10">
    <location>
        <begin position="187"/>
        <end position="211"/>
    </location>
</feature>
<evidence type="ECO:0000256" key="7">
    <source>
        <dbReference type="ARBA" id="ARBA00022989"/>
    </source>
</evidence>
<organism evidence="12 13">
    <name type="scientific">Desulfobulbus oligotrophicus</name>
    <dbReference type="NCBI Taxonomy" id="1909699"/>
    <lineage>
        <taxon>Bacteria</taxon>
        <taxon>Pseudomonadati</taxon>
        <taxon>Thermodesulfobacteriota</taxon>
        <taxon>Desulfobulbia</taxon>
        <taxon>Desulfobulbales</taxon>
        <taxon>Desulfobulbaceae</taxon>
        <taxon>Desulfobulbus</taxon>
    </lineage>
</organism>
<dbReference type="NCBIfam" id="NF003716">
    <property type="entry name" value="PRK05326.1-3"/>
    <property type="match status" value="1"/>
</dbReference>
<feature type="domain" description="RCK C-terminal" evidence="11">
    <location>
        <begin position="403"/>
        <end position="484"/>
    </location>
</feature>
<name>A0A7T6AR76_9BACT</name>
<dbReference type="NCBIfam" id="NF003714">
    <property type="entry name" value="PRK05326.1-1"/>
    <property type="match status" value="1"/>
</dbReference>
<dbReference type="Pfam" id="PF02080">
    <property type="entry name" value="TrkA_C"/>
    <property type="match status" value="1"/>
</dbReference>
<dbReference type="GO" id="GO:0005886">
    <property type="term" value="C:plasma membrane"/>
    <property type="evidence" value="ECO:0007669"/>
    <property type="project" value="UniProtKB-SubCell"/>
</dbReference>
<dbReference type="PANTHER" id="PTHR32507">
    <property type="entry name" value="NA(+)/H(+) ANTIPORTER 1"/>
    <property type="match status" value="1"/>
</dbReference>
<dbReference type="NCBIfam" id="NF003715">
    <property type="entry name" value="PRK05326.1-2"/>
    <property type="match status" value="1"/>
</dbReference>
<reference evidence="12 13" key="1">
    <citation type="submission" date="2020-05" db="EMBL/GenBank/DDBJ databases">
        <title>Complete genome of Desulfobulbus oligotrophicus.</title>
        <authorList>
            <person name="Podar M."/>
        </authorList>
    </citation>
    <scope>NUCLEOTIDE SEQUENCE [LARGE SCALE GENOMIC DNA]</scope>
    <source>
        <strain evidence="12 13">Prop6</strain>
    </source>
</reference>
<proteinExistence type="predicted"/>
<feature type="transmembrane region" description="Helical" evidence="10">
    <location>
        <begin position="223"/>
        <end position="252"/>
    </location>
</feature>
<evidence type="ECO:0000256" key="10">
    <source>
        <dbReference type="SAM" id="Phobius"/>
    </source>
</evidence>
<evidence type="ECO:0000256" key="6">
    <source>
        <dbReference type="ARBA" id="ARBA00022692"/>
    </source>
</evidence>
<keyword evidence="8" id="KW-0406">Ion transport</keyword>
<dbReference type="InterPro" id="IPR006153">
    <property type="entry name" value="Cation/H_exchanger_TM"/>
</dbReference>
<dbReference type="EMBL" id="CP054140">
    <property type="protein sequence ID" value="QQG66578.1"/>
    <property type="molecule type" value="Genomic_DNA"/>
</dbReference>
<dbReference type="PANTHER" id="PTHR32507:SF7">
    <property type="entry name" value="K(+)_H(+) ANTIPORTER NHAP2"/>
    <property type="match status" value="1"/>
</dbReference>
<feature type="transmembrane region" description="Helical" evidence="10">
    <location>
        <begin position="334"/>
        <end position="356"/>
    </location>
</feature>
<feature type="transmembrane region" description="Helical" evidence="10">
    <location>
        <begin position="32"/>
        <end position="52"/>
    </location>
</feature>
<feature type="transmembrane region" description="Helical" evidence="10">
    <location>
        <begin position="89"/>
        <end position="113"/>
    </location>
</feature>
<evidence type="ECO:0000256" key="1">
    <source>
        <dbReference type="ARBA" id="ARBA00004651"/>
    </source>
</evidence>
<dbReference type="AlphaFoldDB" id="A0A7T6AR76"/>
<protein>
    <submittedName>
        <fullName evidence="12">Potassium/proton antiporter</fullName>
    </submittedName>
</protein>
<dbReference type="SUPFAM" id="SSF116726">
    <property type="entry name" value="TrkA C-terminal domain-like"/>
    <property type="match status" value="1"/>
</dbReference>
<keyword evidence="9 10" id="KW-0472">Membrane</keyword>
<evidence type="ECO:0000313" key="12">
    <source>
        <dbReference type="EMBL" id="QQG66578.1"/>
    </source>
</evidence>
<evidence type="ECO:0000256" key="5">
    <source>
        <dbReference type="ARBA" id="ARBA00022538"/>
    </source>
</evidence>
<dbReference type="GO" id="GO:1902600">
    <property type="term" value="P:proton transmembrane transport"/>
    <property type="evidence" value="ECO:0007669"/>
    <property type="project" value="InterPro"/>
</dbReference>
<keyword evidence="4" id="KW-1003">Cell membrane</keyword>
<dbReference type="InterPro" id="IPR038770">
    <property type="entry name" value="Na+/solute_symporter_sf"/>
</dbReference>
<dbReference type="KEGG" id="dog:HP555_12215"/>
<sequence length="586" mass="62846">MISVNTIILMTGILLLLGIGSSKFSTRIGMPMLVLFLGVGMLAGSEGIGRIAFEDYHFANIIGSIALAVILFDGGLHTTLQAVQTSWRAALPLATVGVLLTSVLTGAAAAWILGIPLLHGMLLGSIVGSTDAAAVFSTLRTSGLRLSPRVTAILEVESGSNDPMAIFLTVALISLIMGTANSFSEMILFFILQFGVGSIVGIGGGFAAVWLANRINLDYPGLYPILVLACGLLIFGVAAVFEGSSFLAVYLAGIVLANKSLVYRNGILQFHDAAAWLSQIVLFVMLGLLSFPSRLTTVALDGLIVALVLIFIARPVAVWLSIFPLRLNLRELTFLSWVGLKGAVPVTLATFPLLAGVPHSQLIFNVVFFVVLISAITQGWSLAPVARWLRLGIPADTTPPITMEINALRHVDGEIVEYRVAANSLVADKTLRDLALPYDMTVTLVVRDDEVIMPRGSTVLKPGDKVFVAMRKKIKPLLDCLFDTCAEPLILHPGERIIFRADHTVRQLCTLFSLGCQQEVQDTLGSLIKDTQLSAPYRLGPFLVTPGTDAKLVTLVYSPLEISTLNISNQPIPQITPETDQAHNLS</sequence>
<keyword evidence="13" id="KW-1185">Reference proteome</keyword>
<evidence type="ECO:0000259" key="11">
    <source>
        <dbReference type="PROSITE" id="PS51202"/>
    </source>
</evidence>
<feature type="transmembrane region" description="Helical" evidence="10">
    <location>
        <begin position="58"/>
        <end position="77"/>
    </location>
</feature>
<feature type="transmembrane region" description="Helical" evidence="10">
    <location>
        <begin position="273"/>
        <end position="291"/>
    </location>
</feature>
<feature type="transmembrane region" description="Helical" evidence="10">
    <location>
        <begin position="6"/>
        <end position="25"/>
    </location>
</feature>
<dbReference type="Proteomes" id="UP000596092">
    <property type="component" value="Chromosome"/>
</dbReference>
<evidence type="ECO:0000256" key="4">
    <source>
        <dbReference type="ARBA" id="ARBA00022475"/>
    </source>
</evidence>
<keyword evidence="5" id="KW-0633">Potassium transport</keyword>
<dbReference type="GO" id="GO:0015297">
    <property type="term" value="F:antiporter activity"/>
    <property type="evidence" value="ECO:0007669"/>
    <property type="project" value="UniProtKB-KW"/>
</dbReference>
<comment type="subcellular location">
    <subcellularLocation>
        <location evidence="1">Cell membrane</location>
        <topology evidence="1">Multi-pass membrane protein</topology>
    </subcellularLocation>
</comment>
<gene>
    <name evidence="12" type="ORF">HP555_12215</name>
</gene>
<keyword evidence="7 10" id="KW-1133">Transmembrane helix</keyword>